<evidence type="ECO:0000313" key="4">
    <source>
        <dbReference type="Proteomes" id="UP000741360"/>
    </source>
</evidence>
<dbReference type="Pfam" id="PF12728">
    <property type="entry name" value="HTH_17"/>
    <property type="match status" value="1"/>
</dbReference>
<dbReference type="AlphaFoldDB" id="A0A932GP88"/>
<protein>
    <submittedName>
        <fullName evidence="3">Helix-turn-helix domain-containing protein</fullName>
    </submittedName>
</protein>
<dbReference type="EMBL" id="JACPSX010000094">
    <property type="protein sequence ID" value="MBI3014460.1"/>
    <property type="molecule type" value="Genomic_DNA"/>
</dbReference>
<name>A0A932GP88_UNCTE</name>
<proteinExistence type="predicted"/>
<feature type="region of interest" description="Disordered" evidence="1">
    <location>
        <begin position="57"/>
        <end position="87"/>
    </location>
</feature>
<gene>
    <name evidence="3" type="ORF">HYY65_05235</name>
</gene>
<dbReference type="Proteomes" id="UP000741360">
    <property type="component" value="Unassembled WGS sequence"/>
</dbReference>
<comment type="caution">
    <text evidence="3">The sequence shown here is derived from an EMBL/GenBank/DDBJ whole genome shotgun (WGS) entry which is preliminary data.</text>
</comment>
<dbReference type="SUPFAM" id="SSF46955">
    <property type="entry name" value="Putative DNA-binding domain"/>
    <property type="match status" value="1"/>
</dbReference>
<dbReference type="NCBIfam" id="TIGR01764">
    <property type="entry name" value="excise"/>
    <property type="match status" value="1"/>
</dbReference>
<dbReference type="InterPro" id="IPR010093">
    <property type="entry name" value="SinI_DNA-bd"/>
</dbReference>
<accession>A0A932GP88</accession>
<reference evidence="3" key="1">
    <citation type="submission" date="2020-07" db="EMBL/GenBank/DDBJ databases">
        <title>Huge and variable diversity of episymbiotic CPR bacteria and DPANN archaea in groundwater ecosystems.</title>
        <authorList>
            <person name="He C.Y."/>
            <person name="Keren R."/>
            <person name="Whittaker M."/>
            <person name="Farag I.F."/>
            <person name="Doudna J."/>
            <person name="Cate J.H.D."/>
            <person name="Banfield J.F."/>
        </authorList>
    </citation>
    <scope>NUCLEOTIDE SEQUENCE</scope>
    <source>
        <strain evidence="3">NC_groundwater_717_Ag_S-0.2um_59_8</strain>
    </source>
</reference>
<evidence type="ECO:0000259" key="2">
    <source>
        <dbReference type="Pfam" id="PF12728"/>
    </source>
</evidence>
<evidence type="ECO:0000313" key="3">
    <source>
        <dbReference type="EMBL" id="MBI3014460.1"/>
    </source>
</evidence>
<sequence length="130" mass="14723">MGKVLSVEEVAEYLGLAKDTVYRKTKAGEIPGVRIGGSWRFPQDVIDEWLRAKAAGTEGANRAKLQSDRKRQGAGGQGAEKLPSEELSRRRRLLKRIAKTREAFTQLPITAQEAYRASRRELERRSARWK</sequence>
<dbReference type="GO" id="GO:0003677">
    <property type="term" value="F:DNA binding"/>
    <property type="evidence" value="ECO:0007669"/>
    <property type="project" value="InterPro"/>
</dbReference>
<organism evidence="3 4">
    <name type="scientific">Tectimicrobiota bacterium</name>
    <dbReference type="NCBI Taxonomy" id="2528274"/>
    <lineage>
        <taxon>Bacteria</taxon>
        <taxon>Pseudomonadati</taxon>
        <taxon>Nitrospinota/Tectimicrobiota group</taxon>
        <taxon>Candidatus Tectimicrobiota</taxon>
    </lineage>
</organism>
<dbReference type="InterPro" id="IPR009061">
    <property type="entry name" value="DNA-bd_dom_put_sf"/>
</dbReference>
<dbReference type="InterPro" id="IPR041657">
    <property type="entry name" value="HTH_17"/>
</dbReference>
<evidence type="ECO:0000256" key="1">
    <source>
        <dbReference type="SAM" id="MobiDB-lite"/>
    </source>
</evidence>
<feature type="domain" description="Helix-turn-helix" evidence="2">
    <location>
        <begin position="4"/>
        <end position="53"/>
    </location>
</feature>